<dbReference type="Proteomes" id="UP000436088">
    <property type="component" value="Unassembled WGS sequence"/>
</dbReference>
<organism evidence="3 4">
    <name type="scientific">Hibiscus syriacus</name>
    <name type="common">Rose of Sharon</name>
    <dbReference type="NCBI Taxonomy" id="106335"/>
    <lineage>
        <taxon>Eukaryota</taxon>
        <taxon>Viridiplantae</taxon>
        <taxon>Streptophyta</taxon>
        <taxon>Embryophyta</taxon>
        <taxon>Tracheophyta</taxon>
        <taxon>Spermatophyta</taxon>
        <taxon>Magnoliopsida</taxon>
        <taxon>eudicotyledons</taxon>
        <taxon>Gunneridae</taxon>
        <taxon>Pentapetalae</taxon>
        <taxon>rosids</taxon>
        <taxon>malvids</taxon>
        <taxon>Malvales</taxon>
        <taxon>Malvaceae</taxon>
        <taxon>Malvoideae</taxon>
        <taxon>Hibiscus</taxon>
    </lineage>
</organism>
<reference evidence="3" key="1">
    <citation type="submission" date="2019-09" db="EMBL/GenBank/DDBJ databases">
        <title>Draft genome information of white flower Hibiscus syriacus.</title>
        <authorList>
            <person name="Kim Y.-M."/>
        </authorList>
    </citation>
    <scope>NUCLEOTIDE SEQUENCE [LARGE SCALE GENOMIC DNA]</scope>
    <source>
        <strain evidence="3">YM2019G1</strain>
    </source>
</reference>
<dbReference type="PANTHER" id="PTHR14580">
    <property type="entry name" value="MULTIPLE MYELOMA TUMOR-ASSOCIATED PROTEIN 2 FAMILY MEMBER"/>
    <property type="match status" value="1"/>
</dbReference>
<dbReference type="Pfam" id="PF10159">
    <property type="entry name" value="MMtag"/>
    <property type="match status" value="1"/>
</dbReference>
<evidence type="ECO:0000313" key="3">
    <source>
        <dbReference type="EMBL" id="KAE8709749.1"/>
    </source>
</evidence>
<dbReference type="EMBL" id="VEPZ02000934">
    <property type="protein sequence ID" value="KAE8709749.1"/>
    <property type="molecule type" value="Genomic_DNA"/>
</dbReference>
<feature type="domain" description="Multiple myeloma tumor-associated protein 2-like N-terminal" evidence="2">
    <location>
        <begin position="1"/>
        <end position="49"/>
    </location>
</feature>
<dbReference type="AlphaFoldDB" id="A0A6A3B3S5"/>
<evidence type="ECO:0000259" key="2">
    <source>
        <dbReference type="Pfam" id="PF10159"/>
    </source>
</evidence>
<name>A0A6A3B3S5_HIBSY</name>
<keyword evidence="4" id="KW-1185">Reference proteome</keyword>
<feature type="coiled-coil region" evidence="1">
    <location>
        <begin position="20"/>
        <end position="50"/>
    </location>
</feature>
<accession>A0A6A3B3S5</accession>
<evidence type="ECO:0000313" key="4">
    <source>
        <dbReference type="Proteomes" id="UP000436088"/>
    </source>
</evidence>
<dbReference type="InterPro" id="IPR019315">
    <property type="entry name" value="MMTA2_N"/>
</dbReference>
<gene>
    <name evidence="3" type="ORF">F3Y22_tig00110328pilonHSYRG00321</name>
</gene>
<sequence length="72" mass="8344">MAPAGRWQKGKDLHWYTRDKNSKGSEAEALKEEIRRVEEEEEQAMREALDWLLNALVKLKGIALISMSFLNL</sequence>
<dbReference type="PANTHER" id="PTHR14580:SF0">
    <property type="entry name" value="MULTIPLE MYELOMA TUMOR-ASSOCIATED PROTEIN 2"/>
    <property type="match status" value="1"/>
</dbReference>
<comment type="caution">
    <text evidence="3">The sequence shown here is derived from an EMBL/GenBank/DDBJ whole genome shotgun (WGS) entry which is preliminary data.</text>
</comment>
<protein>
    <recommendedName>
        <fullName evidence="2">Multiple myeloma tumor-associated protein 2-like N-terminal domain-containing protein</fullName>
    </recommendedName>
</protein>
<evidence type="ECO:0000256" key="1">
    <source>
        <dbReference type="SAM" id="Coils"/>
    </source>
</evidence>
<keyword evidence="1" id="KW-0175">Coiled coil</keyword>
<proteinExistence type="predicted"/>
<dbReference type="InterPro" id="IPR039207">
    <property type="entry name" value="MMTAG2-like"/>
</dbReference>